<evidence type="ECO:0000256" key="2">
    <source>
        <dbReference type="ARBA" id="ARBA00008954"/>
    </source>
</evidence>
<organism evidence="7 8">
    <name type="scientific">Burkholderia latens</name>
    <dbReference type="NCBI Taxonomy" id="488446"/>
    <lineage>
        <taxon>Bacteria</taxon>
        <taxon>Pseudomonadati</taxon>
        <taxon>Pseudomonadota</taxon>
        <taxon>Betaproteobacteria</taxon>
        <taxon>Burkholderiales</taxon>
        <taxon>Burkholderiaceae</taxon>
        <taxon>Burkholderia</taxon>
        <taxon>Burkholderia cepacia complex</taxon>
    </lineage>
</organism>
<evidence type="ECO:0000256" key="6">
    <source>
        <dbReference type="RuleBase" id="RU003560"/>
    </source>
</evidence>
<dbReference type="SUPFAM" id="SSF53383">
    <property type="entry name" value="PLP-dependent transferases"/>
    <property type="match status" value="1"/>
</dbReference>
<keyword evidence="5 6" id="KW-0663">Pyridoxal phosphate</keyword>
<evidence type="ECO:0000256" key="5">
    <source>
        <dbReference type="ARBA" id="ARBA00022898"/>
    </source>
</evidence>
<dbReference type="AlphaFoldDB" id="A0A6P2NY37"/>
<sequence length="452" mass="48228">MIIVASMGCQRGRFLPTGQNIKEMTVKNADLQARKNAATPRGVGVMCDFYAARAENAELWDVEGRRFIDFAAGIAVLNTGHRHPKIVKAIADQLNNFTHTAYQIVPYASYVELAEKINARAPGDYPKKTAFFTTGAEAVENAIKIARAATGRPGVIAFSGGFHGRTMMGMALTGKVAPYKLNFGPFPGDVFHAPYPNAVHGVTTADSIKAIEMLFKADIDPKRVAAIIFEPVQGEGGFNPAPAEFVRALRKICNEHGILLIADEVQTGFARTGKLFAMQHYDVLADLITMAKSLAGGMPLSGVVGRADVMDAAAPGGLGGTYAGNPLAVASAHAVLEIIDEEKLCERATQLGDVLKAKLNALQADVPQIADVRGPGAMIAVEFLKPGSGEPDAEFTKRVQTRALERGLLLLVCGVYSNVVRFLFPLTIPQAVFDEALAILEEVLKETVGVPA</sequence>
<keyword evidence="3 7" id="KW-0032">Aminotransferase</keyword>
<dbReference type="CDD" id="cd00610">
    <property type="entry name" value="OAT_like"/>
    <property type="match status" value="1"/>
</dbReference>
<dbReference type="InterPro" id="IPR015424">
    <property type="entry name" value="PyrdxlP-dep_Trfase"/>
</dbReference>
<dbReference type="GO" id="GO:0034386">
    <property type="term" value="F:4-aminobutyrate:2-oxoglutarate transaminase activity"/>
    <property type="evidence" value="ECO:0007669"/>
    <property type="project" value="InterPro"/>
</dbReference>
<dbReference type="Gene3D" id="3.40.640.10">
    <property type="entry name" value="Type I PLP-dependent aspartate aminotransferase-like (Major domain)"/>
    <property type="match status" value="1"/>
</dbReference>
<comment type="cofactor">
    <cofactor evidence="1">
        <name>pyridoxal 5'-phosphate</name>
        <dbReference type="ChEBI" id="CHEBI:597326"/>
    </cofactor>
</comment>
<dbReference type="NCBIfam" id="TIGR00700">
    <property type="entry name" value="GABAtrnsam"/>
    <property type="match status" value="1"/>
</dbReference>
<name>A0A6P2NY37_9BURK</name>
<dbReference type="PROSITE" id="PS00600">
    <property type="entry name" value="AA_TRANSFER_CLASS_3"/>
    <property type="match status" value="1"/>
</dbReference>
<dbReference type="FunFam" id="3.40.640.10:FF:000013">
    <property type="entry name" value="4-aminobutyrate aminotransferase"/>
    <property type="match status" value="1"/>
</dbReference>
<dbReference type="PANTHER" id="PTHR11986">
    <property type="entry name" value="AMINOTRANSFERASE CLASS III"/>
    <property type="match status" value="1"/>
</dbReference>
<evidence type="ECO:0000313" key="7">
    <source>
        <dbReference type="EMBL" id="VWC00293.1"/>
    </source>
</evidence>
<dbReference type="GO" id="GO:0042802">
    <property type="term" value="F:identical protein binding"/>
    <property type="evidence" value="ECO:0007669"/>
    <property type="project" value="TreeGrafter"/>
</dbReference>
<dbReference type="InterPro" id="IPR015421">
    <property type="entry name" value="PyrdxlP-dep_Trfase_major"/>
</dbReference>
<dbReference type="PIRSF" id="PIRSF000521">
    <property type="entry name" value="Transaminase_4ab_Lys_Orn"/>
    <property type="match status" value="1"/>
</dbReference>
<keyword evidence="4 7" id="KW-0808">Transferase</keyword>
<dbReference type="Pfam" id="PF00202">
    <property type="entry name" value="Aminotran_3"/>
    <property type="match status" value="1"/>
</dbReference>
<evidence type="ECO:0000256" key="3">
    <source>
        <dbReference type="ARBA" id="ARBA00022576"/>
    </source>
</evidence>
<dbReference type="Gene3D" id="3.90.1150.10">
    <property type="entry name" value="Aspartate Aminotransferase, domain 1"/>
    <property type="match status" value="1"/>
</dbReference>
<dbReference type="InterPro" id="IPR015422">
    <property type="entry name" value="PyrdxlP-dep_Trfase_small"/>
</dbReference>
<evidence type="ECO:0000313" key="8">
    <source>
        <dbReference type="Proteomes" id="UP000494222"/>
    </source>
</evidence>
<evidence type="ECO:0000256" key="4">
    <source>
        <dbReference type="ARBA" id="ARBA00022679"/>
    </source>
</evidence>
<dbReference type="NCBIfam" id="NF005272">
    <property type="entry name" value="PRK06777.1"/>
    <property type="match status" value="1"/>
</dbReference>
<evidence type="ECO:0000256" key="1">
    <source>
        <dbReference type="ARBA" id="ARBA00001933"/>
    </source>
</evidence>
<dbReference type="InterPro" id="IPR005814">
    <property type="entry name" value="Aminotrans_3"/>
</dbReference>
<dbReference type="GO" id="GO:0009448">
    <property type="term" value="P:gamma-aminobutyric acid metabolic process"/>
    <property type="evidence" value="ECO:0007669"/>
    <property type="project" value="InterPro"/>
</dbReference>
<proteinExistence type="inferred from homology"/>
<dbReference type="Proteomes" id="UP000494222">
    <property type="component" value="Unassembled WGS sequence"/>
</dbReference>
<dbReference type="InterPro" id="IPR050103">
    <property type="entry name" value="Class-III_PLP-dep_AT"/>
</dbReference>
<dbReference type="GO" id="GO:0030170">
    <property type="term" value="F:pyridoxal phosphate binding"/>
    <property type="evidence" value="ECO:0007669"/>
    <property type="project" value="InterPro"/>
</dbReference>
<dbReference type="InterPro" id="IPR004632">
    <property type="entry name" value="4NH2But_aminotransferase_bac"/>
</dbReference>
<accession>A0A6P2NY37</accession>
<comment type="similarity">
    <text evidence="2 6">Belongs to the class-III pyridoxal-phosphate-dependent aminotransferase family.</text>
</comment>
<dbReference type="InterPro" id="IPR049704">
    <property type="entry name" value="Aminotrans_3_PPA_site"/>
</dbReference>
<gene>
    <name evidence="7" type="ORF">BLA24064_04779</name>
</gene>
<protein>
    <submittedName>
        <fullName evidence="7">4-aminobutyrate aminotransferase</fullName>
    </submittedName>
</protein>
<reference evidence="7 8" key="1">
    <citation type="submission" date="2019-09" db="EMBL/GenBank/DDBJ databases">
        <authorList>
            <person name="Depoorter E."/>
        </authorList>
    </citation>
    <scope>NUCLEOTIDE SEQUENCE [LARGE SCALE GENOMIC DNA]</scope>
    <source>
        <strain evidence="7">LMG 24064</strain>
    </source>
</reference>
<dbReference type="EMBL" id="CABVPL010000044">
    <property type="protein sequence ID" value="VWC00293.1"/>
    <property type="molecule type" value="Genomic_DNA"/>
</dbReference>